<name>A0ABZ0PA89_9BACT</name>
<dbReference type="InterPro" id="IPR050900">
    <property type="entry name" value="Transposase_IS3/IS150/IS904"/>
</dbReference>
<dbReference type="SUPFAM" id="SSF53098">
    <property type="entry name" value="Ribonuclease H-like"/>
    <property type="match status" value="1"/>
</dbReference>
<dbReference type="InterPro" id="IPR036397">
    <property type="entry name" value="RNaseH_sf"/>
</dbReference>
<gene>
    <name evidence="2" type="ORF">R9B83_02240</name>
</gene>
<dbReference type="RefSeq" id="WP_306769761.1">
    <property type="nucleotide sequence ID" value="NZ_CP137845.1"/>
</dbReference>
<evidence type="ECO:0000313" key="2">
    <source>
        <dbReference type="EMBL" id="WPB53790.1"/>
    </source>
</evidence>
<dbReference type="Pfam" id="PF13333">
    <property type="entry name" value="rve_2"/>
    <property type="match status" value="1"/>
</dbReference>
<dbReference type="PANTHER" id="PTHR46889">
    <property type="entry name" value="TRANSPOSASE INSF FOR INSERTION SEQUENCE IS3B-RELATED"/>
    <property type="match status" value="1"/>
</dbReference>
<sequence>MNHVRNAKFPENFILHSDHGYQYSSSEYANFIKMNNGKISMSRVGNSLDNREAEYFFSILKSEIFPNFYTNVKKLTFAKLKTELDNFINWCNNERFNSILNWKTPQEVWEAYKF</sequence>
<accession>A0ABZ0PA89</accession>
<dbReference type="GeneID" id="94493693"/>
<feature type="domain" description="Integrase catalytic" evidence="1">
    <location>
        <begin position="1"/>
        <end position="113"/>
    </location>
</feature>
<reference evidence="2" key="1">
    <citation type="submission" date="2023-11" db="EMBL/GenBank/DDBJ databases">
        <title>Completed genome sequence of Mycoplasma equirhinis type strain M432/72.</title>
        <authorList>
            <person name="Spergser J."/>
        </authorList>
    </citation>
    <scope>NUCLEOTIDE SEQUENCE [LARGE SCALE GENOMIC DNA]</scope>
    <source>
        <strain evidence="2">M432/72</strain>
    </source>
</reference>
<evidence type="ECO:0000313" key="3">
    <source>
        <dbReference type="Proteomes" id="UP001303601"/>
    </source>
</evidence>
<organism evidence="2 3">
    <name type="scientific">Metamycoplasma equirhinis</name>
    <dbReference type="NCBI Taxonomy" id="92402"/>
    <lineage>
        <taxon>Bacteria</taxon>
        <taxon>Bacillati</taxon>
        <taxon>Mycoplasmatota</taxon>
        <taxon>Mycoplasmoidales</taxon>
        <taxon>Metamycoplasmataceae</taxon>
        <taxon>Metamycoplasma</taxon>
    </lineage>
</organism>
<evidence type="ECO:0000259" key="1">
    <source>
        <dbReference type="PROSITE" id="PS50994"/>
    </source>
</evidence>
<dbReference type="PANTHER" id="PTHR46889:SF4">
    <property type="entry name" value="TRANSPOSASE INSO FOR INSERTION SEQUENCE ELEMENT IS911B-RELATED"/>
    <property type="match status" value="1"/>
</dbReference>
<dbReference type="PROSITE" id="PS50994">
    <property type="entry name" value="INTEGRASE"/>
    <property type="match status" value="1"/>
</dbReference>
<dbReference type="InterPro" id="IPR012337">
    <property type="entry name" value="RNaseH-like_sf"/>
</dbReference>
<dbReference type="InterPro" id="IPR001584">
    <property type="entry name" value="Integrase_cat-core"/>
</dbReference>
<dbReference type="Gene3D" id="3.30.420.10">
    <property type="entry name" value="Ribonuclease H-like superfamily/Ribonuclease H"/>
    <property type="match status" value="1"/>
</dbReference>
<proteinExistence type="predicted"/>
<dbReference type="Proteomes" id="UP001303601">
    <property type="component" value="Chromosome"/>
</dbReference>
<protein>
    <submittedName>
        <fullName evidence="2">IS3 family transposase</fullName>
    </submittedName>
</protein>
<keyword evidence="3" id="KW-1185">Reference proteome</keyword>
<dbReference type="EMBL" id="CP137845">
    <property type="protein sequence ID" value="WPB53790.1"/>
    <property type="molecule type" value="Genomic_DNA"/>
</dbReference>